<dbReference type="InParanoid" id="A0A2K2CTL7"/>
<reference evidence="3" key="3">
    <citation type="submission" date="2018-08" db="UniProtKB">
        <authorList>
            <consortium name="EnsemblPlants"/>
        </authorList>
    </citation>
    <scope>IDENTIFICATION</scope>
    <source>
        <strain evidence="3">cv. Bd21</strain>
    </source>
</reference>
<evidence type="ECO:0000313" key="2">
    <source>
        <dbReference type="EMBL" id="PNT65366.1"/>
    </source>
</evidence>
<evidence type="ECO:0000256" key="1">
    <source>
        <dbReference type="SAM" id="MobiDB-lite"/>
    </source>
</evidence>
<proteinExistence type="predicted"/>
<evidence type="ECO:0000313" key="4">
    <source>
        <dbReference type="Proteomes" id="UP000008810"/>
    </source>
</evidence>
<gene>
    <name evidence="2" type="ORF">BRADI_4g41332v3</name>
</gene>
<dbReference type="AlphaFoldDB" id="A0A2K2CTL7"/>
<dbReference type="EnsemblPlants" id="PNT65366">
    <property type="protein sequence ID" value="PNT65366"/>
    <property type="gene ID" value="BRADI_4g41332v3"/>
</dbReference>
<dbReference type="Proteomes" id="UP000008810">
    <property type="component" value="Chromosome 4"/>
</dbReference>
<reference evidence="2" key="2">
    <citation type="submission" date="2017-06" db="EMBL/GenBank/DDBJ databases">
        <title>WGS assembly of Brachypodium distachyon.</title>
        <authorList>
            <consortium name="The International Brachypodium Initiative"/>
            <person name="Lucas S."/>
            <person name="Harmon-Smith M."/>
            <person name="Lail K."/>
            <person name="Tice H."/>
            <person name="Grimwood J."/>
            <person name="Bruce D."/>
            <person name="Barry K."/>
            <person name="Shu S."/>
            <person name="Lindquist E."/>
            <person name="Wang M."/>
            <person name="Pitluck S."/>
            <person name="Vogel J.P."/>
            <person name="Garvin D.F."/>
            <person name="Mockler T.C."/>
            <person name="Schmutz J."/>
            <person name="Rokhsar D."/>
            <person name="Bevan M.W."/>
        </authorList>
    </citation>
    <scope>NUCLEOTIDE SEQUENCE</scope>
    <source>
        <strain evidence="2">Bd21</strain>
    </source>
</reference>
<organism evidence="2">
    <name type="scientific">Brachypodium distachyon</name>
    <name type="common">Purple false brome</name>
    <name type="synonym">Trachynia distachya</name>
    <dbReference type="NCBI Taxonomy" id="15368"/>
    <lineage>
        <taxon>Eukaryota</taxon>
        <taxon>Viridiplantae</taxon>
        <taxon>Streptophyta</taxon>
        <taxon>Embryophyta</taxon>
        <taxon>Tracheophyta</taxon>
        <taxon>Spermatophyta</taxon>
        <taxon>Magnoliopsida</taxon>
        <taxon>Liliopsida</taxon>
        <taxon>Poales</taxon>
        <taxon>Poaceae</taxon>
        <taxon>BOP clade</taxon>
        <taxon>Pooideae</taxon>
        <taxon>Stipodae</taxon>
        <taxon>Brachypodieae</taxon>
        <taxon>Brachypodium</taxon>
    </lineage>
</organism>
<evidence type="ECO:0000313" key="3">
    <source>
        <dbReference type="EnsemblPlants" id="PNT65366"/>
    </source>
</evidence>
<keyword evidence="4" id="KW-1185">Reference proteome</keyword>
<feature type="region of interest" description="Disordered" evidence="1">
    <location>
        <begin position="88"/>
        <end position="119"/>
    </location>
</feature>
<dbReference type="EMBL" id="CM000883">
    <property type="protein sequence ID" value="PNT65366.1"/>
    <property type="molecule type" value="Genomic_DNA"/>
</dbReference>
<accession>A0A2K2CTL7</accession>
<dbReference type="Gramene" id="PNT65366">
    <property type="protein sequence ID" value="PNT65366"/>
    <property type="gene ID" value="BRADI_4g41332v3"/>
</dbReference>
<protein>
    <submittedName>
        <fullName evidence="2 3">Uncharacterized protein</fullName>
    </submittedName>
</protein>
<name>A0A2K2CTL7_BRADI</name>
<sequence>MMATLLPACSPAAKTKFMFIRNACVSFPALTPGPAVSGSSMTVTVPKKVLEVLVVAARATCTAVGLGPLKFYVCLFLYLGWRGWAGGDEEEEDGGEERGGGGEEEQEDGGEEHGGGGGGHWWLAGFAL</sequence>
<reference evidence="2 3" key="1">
    <citation type="journal article" date="2010" name="Nature">
        <title>Genome sequencing and analysis of the model grass Brachypodium distachyon.</title>
        <authorList>
            <consortium name="International Brachypodium Initiative"/>
        </authorList>
    </citation>
    <scope>NUCLEOTIDE SEQUENCE [LARGE SCALE GENOMIC DNA]</scope>
    <source>
        <strain evidence="2 3">Bd21</strain>
    </source>
</reference>